<gene>
    <name evidence="1" type="ORF">ILUMI_18917</name>
</gene>
<accession>A0A8K0CH98</accession>
<name>A0A8K0CH98_IGNLU</name>
<comment type="caution">
    <text evidence="1">The sequence shown here is derived from an EMBL/GenBank/DDBJ whole genome shotgun (WGS) entry which is preliminary data.</text>
</comment>
<organism evidence="1 2">
    <name type="scientific">Ignelater luminosus</name>
    <name type="common">Cucubano</name>
    <name type="synonym">Pyrophorus luminosus</name>
    <dbReference type="NCBI Taxonomy" id="2038154"/>
    <lineage>
        <taxon>Eukaryota</taxon>
        <taxon>Metazoa</taxon>
        <taxon>Ecdysozoa</taxon>
        <taxon>Arthropoda</taxon>
        <taxon>Hexapoda</taxon>
        <taxon>Insecta</taxon>
        <taxon>Pterygota</taxon>
        <taxon>Neoptera</taxon>
        <taxon>Endopterygota</taxon>
        <taxon>Coleoptera</taxon>
        <taxon>Polyphaga</taxon>
        <taxon>Elateriformia</taxon>
        <taxon>Elateroidea</taxon>
        <taxon>Elateridae</taxon>
        <taxon>Agrypninae</taxon>
        <taxon>Pyrophorini</taxon>
        <taxon>Ignelater</taxon>
    </lineage>
</organism>
<dbReference type="Proteomes" id="UP000801492">
    <property type="component" value="Unassembled WGS sequence"/>
</dbReference>
<keyword evidence="2" id="KW-1185">Reference proteome</keyword>
<protein>
    <submittedName>
        <fullName evidence="1">Uncharacterized protein</fullName>
    </submittedName>
</protein>
<reference evidence="1" key="1">
    <citation type="submission" date="2019-08" db="EMBL/GenBank/DDBJ databases">
        <title>The genome of the North American firefly Photinus pyralis.</title>
        <authorList>
            <consortium name="Photinus pyralis genome working group"/>
            <person name="Fallon T.R."/>
            <person name="Sander Lower S.E."/>
            <person name="Weng J.-K."/>
        </authorList>
    </citation>
    <scope>NUCLEOTIDE SEQUENCE</scope>
    <source>
        <strain evidence="1">TRF0915ILg1</strain>
        <tissue evidence="1">Whole body</tissue>
    </source>
</reference>
<dbReference type="EMBL" id="VTPC01084437">
    <property type="protein sequence ID" value="KAF2887255.1"/>
    <property type="molecule type" value="Genomic_DNA"/>
</dbReference>
<sequence>MPLKEQDVRQTVLRTWTENPLISTSELTKICKSSKEPFKGVLENFVILEPLLIESLPTRSSDKMIERKISPALDGDSDDRGIDEMVNSVDLDEAVGIVTCFLFNQLIVKMFLNLLDENLVLLYMKVRSTNGRLCDADIVTRMGL</sequence>
<dbReference type="AlphaFoldDB" id="A0A8K0CH98"/>
<evidence type="ECO:0000313" key="2">
    <source>
        <dbReference type="Proteomes" id="UP000801492"/>
    </source>
</evidence>
<evidence type="ECO:0000313" key="1">
    <source>
        <dbReference type="EMBL" id="KAF2887255.1"/>
    </source>
</evidence>
<proteinExistence type="predicted"/>